<dbReference type="RefSeq" id="WP_133205161.1">
    <property type="nucleotide sequence ID" value="NZ_SMRU01000018.1"/>
</dbReference>
<dbReference type="InterPro" id="IPR042098">
    <property type="entry name" value="TauD-like_sf"/>
</dbReference>
<evidence type="ECO:0000256" key="4">
    <source>
        <dbReference type="ARBA" id="ARBA00023194"/>
    </source>
</evidence>
<comment type="caution">
    <text evidence="7">The sequence shown here is derived from an EMBL/GenBank/DDBJ whole genome shotgun (WGS) entry which is preliminary data.</text>
</comment>
<dbReference type="PANTHER" id="PTHR10696:SF56">
    <property type="entry name" value="TAUD_TFDA-LIKE DOMAIN-CONTAINING PROTEIN"/>
    <property type="match status" value="1"/>
</dbReference>
<dbReference type="Gene3D" id="3.60.130.10">
    <property type="entry name" value="Clavaminate synthase-like"/>
    <property type="match status" value="1"/>
</dbReference>
<keyword evidence="2" id="KW-0560">Oxidoreductase</keyword>
<keyword evidence="8" id="KW-1185">Reference proteome</keyword>
<evidence type="ECO:0000259" key="6">
    <source>
        <dbReference type="Pfam" id="PF02668"/>
    </source>
</evidence>
<name>A0A4R5KH40_9MICC</name>
<dbReference type="Proteomes" id="UP000295511">
    <property type="component" value="Unassembled WGS sequence"/>
</dbReference>
<feature type="compositionally biased region" description="Polar residues" evidence="5">
    <location>
        <begin position="1"/>
        <end position="12"/>
    </location>
</feature>
<dbReference type="GO" id="GO:0016491">
    <property type="term" value="F:oxidoreductase activity"/>
    <property type="evidence" value="ECO:0007669"/>
    <property type="project" value="UniProtKB-KW"/>
</dbReference>
<dbReference type="AlphaFoldDB" id="A0A4R5KH40"/>
<proteinExistence type="predicted"/>
<dbReference type="PANTHER" id="PTHR10696">
    <property type="entry name" value="GAMMA-BUTYROBETAINE HYDROXYLASE-RELATED"/>
    <property type="match status" value="1"/>
</dbReference>
<dbReference type="SUPFAM" id="SSF51197">
    <property type="entry name" value="Clavaminate synthase-like"/>
    <property type="match status" value="1"/>
</dbReference>
<keyword evidence="3" id="KW-0408">Iron</keyword>
<comment type="cofactor">
    <cofactor evidence="1">
        <name>Fe(2+)</name>
        <dbReference type="ChEBI" id="CHEBI:29033"/>
    </cofactor>
</comment>
<keyword evidence="4" id="KW-0045">Antibiotic biosynthesis</keyword>
<accession>A0A4R5KH40</accession>
<feature type="domain" description="TauD/TfdA-like" evidence="6">
    <location>
        <begin position="35"/>
        <end position="268"/>
    </location>
</feature>
<feature type="region of interest" description="Disordered" evidence="5">
    <location>
        <begin position="1"/>
        <end position="20"/>
    </location>
</feature>
<protein>
    <recommendedName>
        <fullName evidence="6">TauD/TfdA-like domain-containing protein</fullName>
    </recommendedName>
</protein>
<evidence type="ECO:0000256" key="2">
    <source>
        <dbReference type="ARBA" id="ARBA00023002"/>
    </source>
</evidence>
<dbReference type="EMBL" id="SMRU01000018">
    <property type="protein sequence ID" value="TDF93657.1"/>
    <property type="molecule type" value="Genomic_DNA"/>
</dbReference>
<sequence>MEHLTFPSSILDTTPDGEDPSVRAFREEVFTSPGWKEHGLAIIEGIPVEEPELAARYAAAVSSALGRLLPQDGAGQLVREVKYRGVKLGEGATGRYSDSREGGQFHTDGPHRPDTAPDCFALLCIRQAQVGGGLILVPTGTIIQGLDPASLAVLQEPFLFDQREADVPPVPRPVLEHQPDGRWHVNYLREYIELGHKHPAGTPLTDGQIRALDRFDQEVAAAVAAPDRLEVKLAPGQLAVIDNCRLLHGRTTFGDDPQDRDRLMLRTWIRELTPVGAAVAAPPGAVVSDR</sequence>
<reference evidence="7 8" key="1">
    <citation type="submission" date="2019-03" db="EMBL/GenBank/DDBJ databases">
        <title>Whole genome sequence of Arthrobacter sp JH1-1.</title>
        <authorList>
            <person name="Trinh H.N."/>
        </authorList>
    </citation>
    <scope>NUCLEOTIDE SEQUENCE [LARGE SCALE GENOMIC DNA]</scope>
    <source>
        <strain evidence="7 8">JH1-1</strain>
    </source>
</reference>
<evidence type="ECO:0000313" key="7">
    <source>
        <dbReference type="EMBL" id="TDF93657.1"/>
    </source>
</evidence>
<evidence type="ECO:0000256" key="5">
    <source>
        <dbReference type="SAM" id="MobiDB-lite"/>
    </source>
</evidence>
<dbReference type="InterPro" id="IPR050411">
    <property type="entry name" value="AlphaKG_dependent_hydroxylases"/>
</dbReference>
<dbReference type="InterPro" id="IPR003819">
    <property type="entry name" value="TauD/TfdA-like"/>
</dbReference>
<dbReference type="Pfam" id="PF02668">
    <property type="entry name" value="TauD"/>
    <property type="match status" value="1"/>
</dbReference>
<gene>
    <name evidence="7" type="ORF">E1809_15610</name>
</gene>
<dbReference type="GO" id="GO:0017000">
    <property type="term" value="P:antibiotic biosynthetic process"/>
    <property type="evidence" value="ECO:0007669"/>
    <property type="project" value="UniProtKB-KW"/>
</dbReference>
<evidence type="ECO:0000313" key="8">
    <source>
        <dbReference type="Proteomes" id="UP000295511"/>
    </source>
</evidence>
<organism evidence="7 8">
    <name type="scientific">Arthrobacter terricola</name>
    <dbReference type="NCBI Taxonomy" id="2547396"/>
    <lineage>
        <taxon>Bacteria</taxon>
        <taxon>Bacillati</taxon>
        <taxon>Actinomycetota</taxon>
        <taxon>Actinomycetes</taxon>
        <taxon>Micrococcales</taxon>
        <taxon>Micrococcaceae</taxon>
        <taxon>Arthrobacter</taxon>
    </lineage>
</organism>
<dbReference type="OrthoDB" id="5491415at2"/>
<evidence type="ECO:0000256" key="1">
    <source>
        <dbReference type="ARBA" id="ARBA00001954"/>
    </source>
</evidence>
<evidence type="ECO:0000256" key="3">
    <source>
        <dbReference type="ARBA" id="ARBA00023004"/>
    </source>
</evidence>